<dbReference type="GO" id="GO:0005524">
    <property type="term" value="F:ATP binding"/>
    <property type="evidence" value="ECO:0007669"/>
    <property type="project" value="UniProtKB-KW"/>
</dbReference>
<comment type="similarity">
    <text evidence="1">Belongs to the AAA ATPase family.</text>
</comment>
<keyword evidence="1" id="KW-0547">Nucleotide-binding</keyword>
<dbReference type="PROSITE" id="PS00674">
    <property type="entry name" value="AAA"/>
    <property type="match status" value="1"/>
</dbReference>
<gene>
    <name evidence="4" type="ORF">RRG08_034433</name>
</gene>
<dbReference type="InterPro" id="IPR003960">
    <property type="entry name" value="ATPase_AAA_CS"/>
</dbReference>
<dbReference type="GO" id="GO:0097352">
    <property type="term" value="P:autophagosome maturation"/>
    <property type="evidence" value="ECO:0007669"/>
    <property type="project" value="TreeGrafter"/>
</dbReference>
<dbReference type="Pfam" id="PF00004">
    <property type="entry name" value="AAA"/>
    <property type="match status" value="2"/>
</dbReference>
<evidence type="ECO:0000313" key="5">
    <source>
        <dbReference type="Proteomes" id="UP001283361"/>
    </source>
</evidence>
<dbReference type="Pfam" id="PF17862">
    <property type="entry name" value="AAA_lid_3"/>
    <property type="match status" value="2"/>
</dbReference>
<reference evidence="4" key="1">
    <citation type="journal article" date="2023" name="G3 (Bethesda)">
        <title>A reference genome for the long-term kleptoplast-retaining sea slug Elysia crispata morphotype clarki.</title>
        <authorList>
            <person name="Eastman K.E."/>
            <person name="Pendleton A.L."/>
            <person name="Shaikh M.A."/>
            <person name="Suttiyut T."/>
            <person name="Ogas R."/>
            <person name="Tomko P."/>
            <person name="Gavelis G."/>
            <person name="Widhalm J.R."/>
            <person name="Wisecaver J.H."/>
        </authorList>
    </citation>
    <scope>NUCLEOTIDE SEQUENCE</scope>
    <source>
        <strain evidence="4">ECLA1</strain>
    </source>
</reference>
<evidence type="ECO:0000256" key="2">
    <source>
        <dbReference type="SAM" id="MobiDB-lite"/>
    </source>
</evidence>
<dbReference type="PANTHER" id="PTHR23077:SF194">
    <property type="entry name" value="ATPASE FAMILY GENE 2 PROTEIN HOMOLOG B"/>
    <property type="match status" value="1"/>
</dbReference>
<dbReference type="Gene3D" id="1.10.8.60">
    <property type="match status" value="2"/>
</dbReference>
<dbReference type="GO" id="GO:0051228">
    <property type="term" value="P:mitotic spindle disassembly"/>
    <property type="evidence" value="ECO:0007669"/>
    <property type="project" value="TreeGrafter"/>
</dbReference>
<feature type="domain" description="AAA+ ATPase" evidence="3">
    <location>
        <begin position="150"/>
        <end position="290"/>
    </location>
</feature>
<dbReference type="InterPro" id="IPR003593">
    <property type="entry name" value="AAA+_ATPase"/>
</dbReference>
<dbReference type="AlphaFoldDB" id="A0AAE0YEN6"/>
<evidence type="ECO:0000259" key="3">
    <source>
        <dbReference type="SMART" id="SM00382"/>
    </source>
</evidence>
<evidence type="ECO:0000256" key="1">
    <source>
        <dbReference type="RuleBase" id="RU003651"/>
    </source>
</evidence>
<keyword evidence="1" id="KW-0067">ATP-binding</keyword>
<dbReference type="InterPro" id="IPR041569">
    <property type="entry name" value="AAA_lid_3"/>
</dbReference>
<dbReference type="SMART" id="SM00382">
    <property type="entry name" value="AAA"/>
    <property type="match status" value="2"/>
</dbReference>
<dbReference type="Gene3D" id="3.40.50.300">
    <property type="entry name" value="P-loop containing nucleotide triphosphate hydrolases"/>
    <property type="match status" value="2"/>
</dbReference>
<keyword evidence="5" id="KW-1185">Reference proteome</keyword>
<name>A0AAE0YEN6_9GAST</name>
<comment type="caution">
    <text evidence="4">The sequence shown here is derived from an EMBL/GenBank/DDBJ whole genome shotgun (WGS) entry which is preliminary data.</text>
</comment>
<dbReference type="GO" id="GO:0005829">
    <property type="term" value="C:cytosol"/>
    <property type="evidence" value="ECO:0007669"/>
    <property type="project" value="TreeGrafter"/>
</dbReference>
<dbReference type="GO" id="GO:0005634">
    <property type="term" value="C:nucleus"/>
    <property type="evidence" value="ECO:0007669"/>
    <property type="project" value="TreeGrafter"/>
</dbReference>
<dbReference type="SUPFAM" id="SSF52540">
    <property type="entry name" value="P-loop containing nucleoside triphosphate hydrolases"/>
    <property type="match status" value="2"/>
</dbReference>
<dbReference type="GO" id="GO:0034098">
    <property type="term" value="C:VCP-NPL4-UFD1 AAA ATPase complex"/>
    <property type="evidence" value="ECO:0007669"/>
    <property type="project" value="TreeGrafter"/>
</dbReference>
<organism evidence="4 5">
    <name type="scientific">Elysia crispata</name>
    <name type="common">lettuce slug</name>
    <dbReference type="NCBI Taxonomy" id="231223"/>
    <lineage>
        <taxon>Eukaryota</taxon>
        <taxon>Metazoa</taxon>
        <taxon>Spiralia</taxon>
        <taxon>Lophotrochozoa</taxon>
        <taxon>Mollusca</taxon>
        <taxon>Gastropoda</taxon>
        <taxon>Heterobranchia</taxon>
        <taxon>Euthyneura</taxon>
        <taxon>Panpulmonata</taxon>
        <taxon>Sacoglossa</taxon>
        <taxon>Placobranchoidea</taxon>
        <taxon>Plakobranchidae</taxon>
        <taxon>Elysia</taxon>
    </lineage>
</organism>
<dbReference type="InterPro" id="IPR027417">
    <property type="entry name" value="P-loop_NTPase"/>
</dbReference>
<protein>
    <recommendedName>
        <fullName evidence="3">AAA+ ATPase domain-containing protein</fullName>
    </recommendedName>
</protein>
<dbReference type="InterPro" id="IPR050168">
    <property type="entry name" value="AAA_ATPase_domain"/>
</dbReference>
<dbReference type="PANTHER" id="PTHR23077">
    <property type="entry name" value="AAA-FAMILY ATPASE"/>
    <property type="match status" value="1"/>
</dbReference>
<dbReference type="GO" id="GO:0016887">
    <property type="term" value="F:ATP hydrolysis activity"/>
    <property type="evidence" value="ECO:0007669"/>
    <property type="project" value="InterPro"/>
</dbReference>
<proteinExistence type="inferred from homology"/>
<feature type="domain" description="AAA+ ATPase" evidence="3">
    <location>
        <begin position="423"/>
        <end position="614"/>
    </location>
</feature>
<dbReference type="GO" id="GO:0031593">
    <property type="term" value="F:polyubiquitin modification-dependent protein binding"/>
    <property type="evidence" value="ECO:0007669"/>
    <property type="project" value="TreeGrafter"/>
</dbReference>
<feature type="region of interest" description="Disordered" evidence="2">
    <location>
        <begin position="530"/>
        <end position="554"/>
    </location>
</feature>
<sequence>MKLRSGLIPVVCMVNDASVVSITVILKHFNRYKVSQAYRTKLQRQCHMVLVNSHVIPDSTVSLTHSKLAAAYGITTIVISKCRVGDVDSNETCRISHKTEISIVAVQSVDFFKLSSEQEPIFLGGLDQELHQLKTLLEFNRLCEQRQAQKTVGVILHGPPGCGKTSLGRALAQSCNAAFLNVESTDITKAEFGAGAEALRKTFTRAVSLTDEGPVVLFLDELDILCPPLLAASLGSRQLTSALISELDKLRDSHISGLLVIAATSAISCVNPALRRPGRFEREILLNVPSQQQRLAILKIQAKTMMLTLAEDDLLAELAMMTPGFVGADLQALCQESSNQAYSRHARPGNPMAENLPVEKADFIAALHKVSPSLKKGLSCNVDLKGVLWNEIGGLDDVKAEIQQSIEWPLLHPESLRRMDLSATKGVLLYGPPGCCKTTLVRAAATSCHVTFLSLSGAQVYSPYVGESERIISEAFQKARALSPAILFFDEIDSLVGKRTSSGGQSRVQERILATMLNEMDGIGTRLDQKTDVSRPQSNMKEVTPSCAGKGEVQGQASHIDSTIQHQMHEKNRLSDIDMSRVIVIGATNRPDMLDHAILRPGRLDRHIYVPPPDIKGRKSILKIQVSKMATRDIDIDCIGALTECFSGADIKNLCREAALTAVRESSAGGKLDADTLVVTQHHFIKALKAVKPSLLQTV</sequence>
<accession>A0AAE0YEN6</accession>
<evidence type="ECO:0000313" key="4">
    <source>
        <dbReference type="EMBL" id="KAK3741388.1"/>
    </source>
</evidence>
<dbReference type="GO" id="GO:0030970">
    <property type="term" value="P:retrograde protein transport, ER to cytosol"/>
    <property type="evidence" value="ECO:0007669"/>
    <property type="project" value="TreeGrafter"/>
</dbReference>
<dbReference type="Proteomes" id="UP001283361">
    <property type="component" value="Unassembled WGS sequence"/>
</dbReference>
<dbReference type="InterPro" id="IPR003959">
    <property type="entry name" value="ATPase_AAA_core"/>
</dbReference>
<dbReference type="EMBL" id="JAWDGP010006429">
    <property type="protein sequence ID" value="KAK3741388.1"/>
    <property type="molecule type" value="Genomic_DNA"/>
</dbReference>